<evidence type="ECO:0000259" key="20">
    <source>
        <dbReference type="Pfam" id="PF00149"/>
    </source>
</evidence>
<comment type="similarity">
    <text evidence="5">Belongs to the TAM41 family.</text>
</comment>
<dbReference type="PANTHER" id="PTHR13619">
    <property type="entry name" value="PHOSPHATIDATE CYTIDYLYLTRANSFERASE, MITOCHONDRIAL"/>
    <property type="match status" value="1"/>
</dbReference>
<proteinExistence type="inferred from homology"/>
<evidence type="ECO:0000256" key="14">
    <source>
        <dbReference type="ARBA" id="ARBA00023128"/>
    </source>
</evidence>
<comment type="caution">
    <text evidence="21">The sequence shown here is derived from an EMBL/GenBank/DDBJ whole genome shotgun (WGS) entry which is preliminary data.</text>
</comment>
<dbReference type="PANTHER" id="PTHR13619:SF0">
    <property type="entry name" value="PHOSPHATIDATE CYTIDYLYLTRANSFERASE, MITOCHONDRIAL"/>
    <property type="match status" value="1"/>
</dbReference>
<evidence type="ECO:0000256" key="5">
    <source>
        <dbReference type="ARBA" id="ARBA00005458"/>
    </source>
</evidence>
<comment type="pathway">
    <text evidence="3">Phospholipid metabolism; CDP-diacylglycerol biosynthesis; CDP-diacylglycerol from sn-glycerol 3-phosphate: step 3/3.</text>
</comment>
<evidence type="ECO:0000256" key="17">
    <source>
        <dbReference type="ARBA" id="ARBA00023264"/>
    </source>
</evidence>
<evidence type="ECO:0000256" key="13">
    <source>
        <dbReference type="ARBA" id="ARBA00023098"/>
    </source>
</evidence>
<keyword evidence="13" id="KW-0443">Lipid metabolism</keyword>
<evidence type="ECO:0000256" key="9">
    <source>
        <dbReference type="ARBA" id="ARBA00022679"/>
    </source>
</evidence>
<dbReference type="GO" id="GO:0016787">
    <property type="term" value="F:hydrolase activity"/>
    <property type="evidence" value="ECO:0007669"/>
    <property type="project" value="InterPro"/>
</dbReference>
<comment type="subcellular location">
    <subcellularLocation>
        <location evidence="2">Mitochondrion inner membrane</location>
        <topology evidence="2">Peripheral membrane protein</topology>
        <orientation evidence="2">Matrix side</orientation>
    </subcellularLocation>
</comment>
<keyword evidence="11" id="KW-0999">Mitochondrion inner membrane</keyword>
<keyword evidence="15" id="KW-0472">Membrane</keyword>
<evidence type="ECO:0000256" key="4">
    <source>
        <dbReference type="ARBA" id="ARBA00005189"/>
    </source>
</evidence>
<evidence type="ECO:0000256" key="19">
    <source>
        <dbReference type="ARBA" id="ARBA00031502"/>
    </source>
</evidence>
<evidence type="ECO:0000256" key="16">
    <source>
        <dbReference type="ARBA" id="ARBA00023209"/>
    </source>
</evidence>
<evidence type="ECO:0000256" key="7">
    <source>
        <dbReference type="ARBA" id="ARBA00018337"/>
    </source>
</evidence>
<keyword evidence="12" id="KW-0460">Magnesium</keyword>
<dbReference type="EC" id="2.7.7.41" evidence="6"/>
<dbReference type="GO" id="GO:0005743">
    <property type="term" value="C:mitochondrial inner membrane"/>
    <property type="evidence" value="ECO:0007669"/>
    <property type="project" value="UniProtKB-SubCell"/>
</dbReference>
<evidence type="ECO:0000313" key="21">
    <source>
        <dbReference type="EMBL" id="KAI1715482.1"/>
    </source>
</evidence>
<dbReference type="Pfam" id="PF09139">
    <property type="entry name" value="Tam41_Mmp37"/>
    <property type="match status" value="1"/>
</dbReference>
<dbReference type="GO" id="GO:0004605">
    <property type="term" value="F:phosphatidate cytidylyltransferase activity"/>
    <property type="evidence" value="ECO:0007669"/>
    <property type="project" value="UniProtKB-EC"/>
</dbReference>
<dbReference type="InterPro" id="IPR004843">
    <property type="entry name" value="Calcineurin-like_PHP"/>
</dbReference>
<evidence type="ECO:0000256" key="1">
    <source>
        <dbReference type="ARBA" id="ARBA00001946"/>
    </source>
</evidence>
<reference evidence="21" key="1">
    <citation type="submission" date="2022-01" db="EMBL/GenBank/DDBJ databases">
        <title>Genome Sequence Resource for Two Populations of Ditylenchus destructor, the Migratory Endoparasitic Phytonematode.</title>
        <authorList>
            <person name="Zhang H."/>
            <person name="Lin R."/>
            <person name="Xie B."/>
        </authorList>
    </citation>
    <scope>NUCLEOTIDE SEQUENCE</scope>
    <source>
        <strain evidence="21">BazhouSP</strain>
    </source>
</reference>
<dbReference type="InterPro" id="IPR015222">
    <property type="entry name" value="Tam41"/>
</dbReference>
<gene>
    <name evidence="21" type="ORF">DdX_07799</name>
</gene>
<dbReference type="SUPFAM" id="SSF56300">
    <property type="entry name" value="Metallo-dependent phosphatases"/>
    <property type="match status" value="1"/>
</dbReference>
<evidence type="ECO:0000256" key="2">
    <source>
        <dbReference type="ARBA" id="ARBA00004443"/>
    </source>
</evidence>
<dbReference type="EMBL" id="JAKKPZ010000011">
    <property type="protein sequence ID" value="KAI1715482.1"/>
    <property type="molecule type" value="Genomic_DNA"/>
</dbReference>
<dbReference type="Proteomes" id="UP001201812">
    <property type="component" value="Unassembled WGS sequence"/>
</dbReference>
<keyword evidence="17" id="KW-1208">Phospholipid metabolism</keyword>
<feature type="domain" description="Calcineurin-like phosphoesterase" evidence="20">
    <location>
        <begin position="51"/>
        <end position="240"/>
    </location>
</feature>
<evidence type="ECO:0000256" key="18">
    <source>
        <dbReference type="ARBA" id="ARBA00029893"/>
    </source>
</evidence>
<keyword evidence="22" id="KW-1185">Reference proteome</keyword>
<sequence>MLPLKRLFSKCPRLWILLIHVICVEWVWYEFCYWSWVIPSKHQSENTLVLLLVADPQLIGYKNEPWWLGWLARWDSDRYMRRTFAEVSKTVDPSLEIFLGDLLDEGIQIRRSNRPEFKWTVDRFHSVFPLYGKTERIYIPGDNDIGGESEPVFPHLEKRFVSTFPNVVYNGSLTKMHISLSQMYIYKSYNIEPILNASEENDVRILLSHIPLLRTTYNKALLKTIKSFGPNIILSAHDHIAEIYKKDENESFRRQDSLDKIFQFNLSTQKASSMEQNHSQMLEFQLPTVSYRMGVPQMGYGVLTITVPSNSGEFTIEYTILWLPGRCHSVTFLHHRMVDRNDISEQSSVDYHRELIECLPLETVEYAFAYGSGVIQQSNERRQEKMVDFVLVSRNSLAFHKENLVLNPDHYAFVRRWSGARSVYILQTKGARIYYNTLVRSKDRIIKYGTIDVQDIVTDLIDWNWLYTAGRLQKPVLDIIKPKDESLKDALIENRRNAMRVALLQLPDYFTFEQFFAEVAAISYRGDFRMKIGEDRQKIPKLVIGAMDQFMQEYLPLLSEDEKVLPHEGKNQVEQDVSTTAIYHRLNLLPATVLKNICRSYRVHPHEVEKAVFPLAHRHDVGPRVAECVEKIVAPAARWQSLKNARTAGLTKSIVYSSTKFLKMLRSLK</sequence>
<evidence type="ECO:0000256" key="3">
    <source>
        <dbReference type="ARBA" id="ARBA00005119"/>
    </source>
</evidence>
<keyword evidence="10" id="KW-0548">Nucleotidyltransferase</keyword>
<evidence type="ECO:0000256" key="6">
    <source>
        <dbReference type="ARBA" id="ARBA00012487"/>
    </source>
</evidence>
<name>A0AAD4N7Q9_9BILA</name>
<keyword evidence="8" id="KW-0444">Lipid biosynthesis</keyword>
<evidence type="ECO:0000256" key="8">
    <source>
        <dbReference type="ARBA" id="ARBA00022516"/>
    </source>
</evidence>
<dbReference type="InterPro" id="IPR029052">
    <property type="entry name" value="Metallo-depent_PP-like"/>
</dbReference>
<accession>A0AAD4N7Q9</accession>
<evidence type="ECO:0000313" key="22">
    <source>
        <dbReference type="Proteomes" id="UP001201812"/>
    </source>
</evidence>
<comment type="pathway">
    <text evidence="4">Lipid metabolism.</text>
</comment>
<dbReference type="GO" id="GO:0032049">
    <property type="term" value="P:cardiolipin biosynthetic process"/>
    <property type="evidence" value="ECO:0007669"/>
    <property type="project" value="InterPro"/>
</dbReference>
<evidence type="ECO:0000256" key="12">
    <source>
        <dbReference type="ARBA" id="ARBA00022842"/>
    </source>
</evidence>
<dbReference type="Pfam" id="PF00149">
    <property type="entry name" value="Metallophos"/>
    <property type="match status" value="1"/>
</dbReference>
<organism evidence="21 22">
    <name type="scientific">Ditylenchus destructor</name>
    <dbReference type="NCBI Taxonomy" id="166010"/>
    <lineage>
        <taxon>Eukaryota</taxon>
        <taxon>Metazoa</taxon>
        <taxon>Ecdysozoa</taxon>
        <taxon>Nematoda</taxon>
        <taxon>Chromadorea</taxon>
        <taxon>Rhabditida</taxon>
        <taxon>Tylenchina</taxon>
        <taxon>Tylenchomorpha</taxon>
        <taxon>Sphaerularioidea</taxon>
        <taxon>Anguinidae</taxon>
        <taxon>Anguininae</taxon>
        <taxon>Ditylenchus</taxon>
    </lineage>
</organism>
<keyword evidence="16" id="KW-0594">Phospholipid biosynthesis</keyword>
<dbReference type="GO" id="GO:0016024">
    <property type="term" value="P:CDP-diacylglycerol biosynthetic process"/>
    <property type="evidence" value="ECO:0007669"/>
    <property type="project" value="TreeGrafter"/>
</dbReference>
<comment type="cofactor">
    <cofactor evidence="1">
        <name>Mg(2+)</name>
        <dbReference type="ChEBI" id="CHEBI:18420"/>
    </cofactor>
</comment>
<keyword evidence="9" id="KW-0808">Transferase</keyword>
<evidence type="ECO:0000256" key="15">
    <source>
        <dbReference type="ARBA" id="ARBA00023136"/>
    </source>
</evidence>
<evidence type="ECO:0000256" key="10">
    <source>
        <dbReference type="ARBA" id="ARBA00022695"/>
    </source>
</evidence>
<evidence type="ECO:0000256" key="11">
    <source>
        <dbReference type="ARBA" id="ARBA00022792"/>
    </source>
</evidence>
<protein>
    <recommendedName>
        <fullName evidence="7">Phosphatidate cytidylyltransferase, mitochondrial</fullName>
        <ecNumber evidence="6">2.7.7.41</ecNumber>
    </recommendedName>
    <alternativeName>
        <fullName evidence="18">CDP-diacylglycerol synthase</fullName>
    </alternativeName>
    <alternativeName>
        <fullName evidence="19">Mitochondrial translocator assembly and maintenance protein 41 homolog</fullName>
    </alternativeName>
</protein>
<dbReference type="AlphaFoldDB" id="A0AAD4N7Q9"/>
<keyword evidence="14" id="KW-0496">Mitochondrion</keyword>